<proteinExistence type="predicted"/>
<dbReference type="EMBL" id="JBHSLN010000023">
    <property type="protein sequence ID" value="MFC5297785.1"/>
    <property type="molecule type" value="Genomic_DNA"/>
</dbReference>
<dbReference type="InterPro" id="IPR036278">
    <property type="entry name" value="Sialidase_sf"/>
</dbReference>
<reference evidence="4" key="1">
    <citation type="journal article" date="2019" name="Int. J. Syst. Evol. Microbiol.">
        <title>The Global Catalogue of Microorganisms (GCM) 10K type strain sequencing project: providing services to taxonomists for standard genome sequencing and annotation.</title>
        <authorList>
            <consortium name="The Broad Institute Genomics Platform"/>
            <consortium name="The Broad Institute Genome Sequencing Center for Infectious Disease"/>
            <person name="Wu L."/>
            <person name="Ma J."/>
        </authorList>
    </citation>
    <scope>NUCLEOTIDE SEQUENCE [LARGE SCALE GENOMIC DNA]</scope>
    <source>
        <strain evidence="4">CGMCC 1.16455</strain>
    </source>
</reference>
<dbReference type="Proteomes" id="UP001595937">
    <property type="component" value="Unassembled WGS sequence"/>
</dbReference>
<dbReference type="RefSeq" id="WP_343923804.1">
    <property type="nucleotide sequence ID" value="NZ_BAAAIR010000034.1"/>
</dbReference>
<keyword evidence="1" id="KW-0732">Signal</keyword>
<keyword evidence="4" id="KW-1185">Reference proteome</keyword>
<dbReference type="GeneID" id="303297233"/>
<evidence type="ECO:0000256" key="1">
    <source>
        <dbReference type="SAM" id="SignalP"/>
    </source>
</evidence>
<dbReference type="PROSITE" id="PS51257">
    <property type="entry name" value="PROKAR_LIPOPROTEIN"/>
    <property type="match status" value="1"/>
</dbReference>
<evidence type="ECO:0000313" key="4">
    <source>
        <dbReference type="Proteomes" id="UP001595937"/>
    </source>
</evidence>
<sequence>MLSRSTFLHGSAALAGLGATTTTTAACGAEEVPDAGTAATEKDSSFGPVPAEACPRIERMPPITGPGVTDRFRMAATDLGAPAVAPDGRILFVFGDTFEEPVVGGGFWRSPVGLFADPDHPLDEGISWTSAVGGEIAEQLVPYEHDEDPVSTILPGDVLTVGETMYLWMMVNHGFGTVAGTEIWTSEDSGKSWERTAEMFPGDHAGGLMQQCTWSTHPEDGFVYLLTTGFQRDKGVILSRVEAGSILDPEAYETFSGDGTWGGDGVTVLDGAIGEMCLRLVEDQWVLTYFDAGNYRVDVLAADSPIAIAGATPSTLLHGGDWGEEAHDVVAQLYGPFIVPGSTLEVMHLVCSQWRTGPDWPYHVEQFRIEDPLGRRCGEG</sequence>
<evidence type="ECO:0000313" key="3">
    <source>
        <dbReference type="EMBL" id="MFC5297785.1"/>
    </source>
</evidence>
<dbReference type="Pfam" id="PF13810">
    <property type="entry name" value="DUF4185"/>
    <property type="match status" value="1"/>
</dbReference>
<feature type="signal peptide" evidence="1">
    <location>
        <begin position="1"/>
        <end position="25"/>
    </location>
</feature>
<gene>
    <name evidence="3" type="ORF">ACFPK8_09715</name>
</gene>
<dbReference type="SUPFAM" id="SSF50939">
    <property type="entry name" value="Sialidases"/>
    <property type="match status" value="1"/>
</dbReference>
<feature type="domain" description="DUF4185" evidence="2">
    <location>
        <begin position="66"/>
        <end position="368"/>
    </location>
</feature>
<comment type="caution">
    <text evidence="3">The sequence shown here is derived from an EMBL/GenBank/DDBJ whole genome shotgun (WGS) entry which is preliminary data.</text>
</comment>
<accession>A0ABW0FIS0</accession>
<feature type="chain" id="PRO_5045653275" evidence="1">
    <location>
        <begin position="26"/>
        <end position="380"/>
    </location>
</feature>
<name>A0ABW0FIS0_9MICO</name>
<organism evidence="3 4">
    <name type="scientific">Brachybacterium tyrofermentans</name>
    <dbReference type="NCBI Taxonomy" id="47848"/>
    <lineage>
        <taxon>Bacteria</taxon>
        <taxon>Bacillati</taxon>
        <taxon>Actinomycetota</taxon>
        <taxon>Actinomycetes</taxon>
        <taxon>Micrococcales</taxon>
        <taxon>Dermabacteraceae</taxon>
        <taxon>Brachybacterium</taxon>
    </lineage>
</organism>
<protein>
    <submittedName>
        <fullName evidence="3">DUF4185 domain-containing protein</fullName>
    </submittedName>
</protein>
<dbReference type="InterPro" id="IPR025442">
    <property type="entry name" value="DUF4185"/>
</dbReference>
<evidence type="ECO:0000259" key="2">
    <source>
        <dbReference type="Pfam" id="PF13810"/>
    </source>
</evidence>